<dbReference type="PIRSF" id="PIRSF037226">
    <property type="entry name" value="Amidohydrolase_ACY1L2_prd"/>
    <property type="match status" value="1"/>
</dbReference>
<dbReference type="Gene3D" id="3.40.630.10">
    <property type="entry name" value="Zn peptidases"/>
    <property type="match status" value="1"/>
</dbReference>
<dbReference type="Pfam" id="PF07687">
    <property type="entry name" value="M20_dimer"/>
    <property type="match status" value="1"/>
</dbReference>
<dbReference type="GO" id="GO:0071713">
    <property type="term" value="F:para-aminobenzoyl-glutamate hydrolase activity"/>
    <property type="evidence" value="ECO:0007669"/>
    <property type="project" value="TreeGrafter"/>
</dbReference>
<name>A0A7G9GYR5_9FUSO</name>
<evidence type="ECO:0000259" key="2">
    <source>
        <dbReference type="Pfam" id="PF07687"/>
    </source>
</evidence>
<dbReference type="PANTHER" id="PTHR30575">
    <property type="entry name" value="PEPTIDASE M20"/>
    <property type="match status" value="1"/>
</dbReference>
<feature type="domain" description="Peptidase M20 dimerisation" evidence="2">
    <location>
        <begin position="170"/>
        <end position="259"/>
    </location>
</feature>
<dbReference type="PANTHER" id="PTHR30575:SF0">
    <property type="entry name" value="XAA-ARG DIPEPTIDASE"/>
    <property type="match status" value="1"/>
</dbReference>
<dbReference type="KEGG" id="fho:H9Q81_03690"/>
<dbReference type="RefSeq" id="WP_187423165.1">
    <property type="nucleotide sequence ID" value="NZ_CP060637.1"/>
</dbReference>
<dbReference type="GO" id="GO:0016805">
    <property type="term" value="F:dipeptidase activity"/>
    <property type="evidence" value="ECO:0007669"/>
    <property type="project" value="InterPro"/>
</dbReference>
<dbReference type="SUPFAM" id="SSF55031">
    <property type="entry name" value="Bacterial exopeptidase dimerisation domain"/>
    <property type="match status" value="1"/>
</dbReference>
<dbReference type="CDD" id="cd03887">
    <property type="entry name" value="M20_Acy1L2"/>
    <property type="match status" value="1"/>
</dbReference>
<proteinExistence type="inferred from homology"/>
<dbReference type="Proteomes" id="UP000515913">
    <property type="component" value="Chromosome"/>
</dbReference>
<dbReference type="NCBIfam" id="TIGR01891">
    <property type="entry name" value="amidohydrolases"/>
    <property type="match status" value="1"/>
</dbReference>
<sequence length="391" mass="42742">MNILKTNTFAYIDKISDKLLNMADCIFDNPEIGLQEYKSSELLINTLKENGFNIEQNIGGFETAFRATYTLGNGGPAIGLLCEYDAIENLGHACGHHMQGPSIIGAAIALKETLQNENCKIVVYGTPAEETIGGKLQMLKEGCFQDIDVALMMHGSTTTTTDIKSLALSNFTIKFHGTSAHAALAPEKGRSALDGILLLFQGIEFMREHVKEDTRIHYTITNAGGPANVVPKYAEAKFSLRSYNRVYLDSVIERFKKIVHGASLMTETTYEIIETKSLNNKIPVLKLNDILMDNAKLVGAPRISPPREKTGSTDFGNLMYVIPGSCIRIAFVPEGTSSHSDEFLNAGKTTDAHNAIIYASKIVAGTAIDLITCPDNLKAVKDEFLNNKNKI</sequence>
<accession>A0A7G9GYR5</accession>
<gene>
    <name evidence="3" type="ORF">H9Q81_03690</name>
</gene>
<dbReference type="SUPFAM" id="SSF53187">
    <property type="entry name" value="Zn-dependent exopeptidases"/>
    <property type="match status" value="1"/>
</dbReference>
<dbReference type="InterPro" id="IPR011650">
    <property type="entry name" value="Peptidase_M20_dimer"/>
</dbReference>
<protein>
    <recommendedName>
        <fullName evidence="1">Peptidase M20 domain-containing protein 2</fullName>
    </recommendedName>
</protein>
<comment type="similarity">
    <text evidence="1">Belongs to the peptidase M20A family.</text>
</comment>
<dbReference type="InterPro" id="IPR036264">
    <property type="entry name" value="Bact_exopeptidase_dim_dom"/>
</dbReference>
<dbReference type="GO" id="GO:0005737">
    <property type="term" value="C:cytoplasm"/>
    <property type="evidence" value="ECO:0007669"/>
    <property type="project" value="TreeGrafter"/>
</dbReference>
<reference evidence="3 4" key="1">
    <citation type="submission" date="2020-08" db="EMBL/GenBank/DDBJ databases">
        <authorList>
            <person name="Liu C."/>
            <person name="Sun Q."/>
        </authorList>
    </citation>
    <scope>NUCLEOTIDE SEQUENCE [LARGE SCALE GENOMIC DNA]</scope>
    <source>
        <strain evidence="3 4">NSJ-57</strain>
    </source>
</reference>
<dbReference type="InterPro" id="IPR052030">
    <property type="entry name" value="Peptidase_M20/M20A_hydrolases"/>
</dbReference>
<dbReference type="EMBL" id="CP060637">
    <property type="protein sequence ID" value="QNM15947.1"/>
    <property type="molecule type" value="Genomic_DNA"/>
</dbReference>
<dbReference type="AlphaFoldDB" id="A0A7G9GYR5"/>
<evidence type="ECO:0000313" key="4">
    <source>
        <dbReference type="Proteomes" id="UP000515913"/>
    </source>
</evidence>
<organism evidence="3 4">
    <name type="scientific">Fusobacterium hominis</name>
    <dbReference type="NCBI Taxonomy" id="2764326"/>
    <lineage>
        <taxon>Bacteria</taxon>
        <taxon>Fusobacteriati</taxon>
        <taxon>Fusobacteriota</taxon>
        <taxon>Fusobacteriia</taxon>
        <taxon>Fusobacteriales</taxon>
        <taxon>Fusobacteriaceae</taxon>
        <taxon>Fusobacterium</taxon>
    </lineage>
</organism>
<dbReference type="InterPro" id="IPR002933">
    <property type="entry name" value="Peptidase_M20"/>
</dbReference>
<dbReference type="GO" id="GO:0046657">
    <property type="term" value="P:folic acid catabolic process"/>
    <property type="evidence" value="ECO:0007669"/>
    <property type="project" value="TreeGrafter"/>
</dbReference>
<evidence type="ECO:0000256" key="1">
    <source>
        <dbReference type="PIRNR" id="PIRNR037226"/>
    </source>
</evidence>
<dbReference type="Gene3D" id="3.30.70.360">
    <property type="match status" value="1"/>
</dbReference>
<keyword evidence="4" id="KW-1185">Reference proteome</keyword>
<dbReference type="Pfam" id="PF01546">
    <property type="entry name" value="Peptidase_M20"/>
    <property type="match status" value="1"/>
</dbReference>
<dbReference type="InterPro" id="IPR017439">
    <property type="entry name" value="Amidohydrolase"/>
</dbReference>
<dbReference type="FunFam" id="3.30.70.360:FF:000004">
    <property type="entry name" value="Peptidase M20 domain-containing protein 2"/>
    <property type="match status" value="1"/>
</dbReference>
<evidence type="ECO:0000313" key="3">
    <source>
        <dbReference type="EMBL" id="QNM15947.1"/>
    </source>
</evidence>
<dbReference type="InterPro" id="IPR017144">
    <property type="entry name" value="Xaa-Arg_dipeptidase"/>
</dbReference>